<dbReference type="FunFam" id="3.10.110.10:FF:000050">
    <property type="entry name" value="eIF-2-alpha kinase GCN2"/>
    <property type="match status" value="1"/>
</dbReference>
<evidence type="ECO:0000259" key="1">
    <source>
        <dbReference type="PROSITE" id="PS50908"/>
    </source>
</evidence>
<dbReference type="Pfam" id="PF05773">
    <property type="entry name" value="RWD"/>
    <property type="match status" value="1"/>
</dbReference>
<organism evidence="2 3">
    <name type="scientific">Cichlidogyrus casuarinus</name>
    <dbReference type="NCBI Taxonomy" id="1844966"/>
    <lineage>
        <taxon>Eukaryota</taxon>
        <taxon>Metazoa</taxon>
        <taxon>Spiralia</taxon>
        <taxon>Lophotrochozoa</taxon>
        <taxon>Platyhelminthes</taxon>
        <taxon>Monogenea</taxon>
        <taxon>Monopisthocotylea</taxon>
        <taxon>Dactylogyridea</taxon>
        <taxon>Ancyrocephalidae</taxon>
        <taxon>Cichlidogyrus</taxon>
    </lineage>
</organism>
<reference evidence="2 3" key="1">
    <citation type="submission" date="2024-11" db="EMBL/GenBank/DDBJ databases">
        <title>Adaptive evolution of stress response genes in parasites aligns with host niche diversity.</title>
        <authorList>
            <person name="Hahn C."/>
            <person name="Resl P."/>
        </authorList>
    </citation>
    <scope>NUCLEOTIDE SEQUENCE [LARGE SCALE GENOMIC DNA]</scope>
    <source>
        <strain evidence="2">EGGRZ-B1_66</strain>
        <tissue evidence="2">Body</tissue>
    </source>
</reference>
<dbReference type="Gene3D" id="3.10.110.10">
    <property type="entry name" value="Ubiquitin Conjugating Enzyme"/>
    <property type="match status" value="1"/>
</dbReference>
<protein>
    <submittedName>
        <fullName evidence="2">RWD domain-containing protein 1</fullName>
    </submittedName>
</protein>
<dbReference type="GO" id="GO:0009893">
    <property type="term" value="P:positive regulation of metabolic process"/>
    <property type="evidence" value="ECO:0007669"/>
    <property type="project" value="UniProtKB-ARBA"/>
</dbReference>
<dbReference type="InterPro" id="IPR016135">
    <property type="entry name" value="UBQ-conjugating_enzyme/RWD"/>
</dbReference>
<dbReference type="GO" id="GO:0033554">
    <property type="term" value="P:cellular response to stress"/>
    <property type="evidence" value="ECO:0007669"/>
    <property type="project" value="UniProtKB-ARBA"/>
</dbReference>
<dbReference type="SMART" id="SM00591">
    <property type="entry name" value="RWD"/>
    <property type="match status" value="1"/>
</dbReference>
<dbReference type="PANTHER" id="PTHR12292">
    <property type="entry name" value="RWD DOMAIN-CONTAINING PROTEIN"/>
    <property type="match status" value="1"/>
</dbReference>
<feature type="domain" description="RWD" evidence="1">
    <location>
        <begin position="10"/>
        <end position="116"/>
    </location>
</feature>
<gene>
    <name evidence="2" type="primary">RWDD1</name>
    <name evidence="2" type="ORF">Ciccas_001040</name>
</gene>
<dbReference type="InterPro" id="IPR006575">
    <property type="entry name" value="RWD_dom"/>
</dbReference>
<dbReference type="GO" id="GO:0010468">
    <property type="term" value="P:regulation of gene expression"/>
    <property type="evidence" value="ECO:0007669"/>
    <property type="project" value="UniProtKB-ARBA"/>
</dbReference>
<accession>A0ABD2QL58</accession>
<dbReference type="PROSITE" id="PS50908">
    <property type="entry name" value="RWD"/>
    <property type="match status" value="1"/>
</dbReference>
<dbReference type="SUPFAM" id="SSF54495">
    <property type="entry name" value="UBC-like"/>
    <property type="match status" value="1"/>
</dbReference>
<dbReference type="Proteomes" id="UP001626550">
    <property type="component" value="Unassembled WGS sequence"/>
</dbReference>
<dbReference type="EMBL" id="JBJKFK010000064">
    <property type="protein sequence ID" value="KAL3320268.1"/>
    <property type="molecule type" value="Genomic_DNA"/>
</dbReference>
<evidence type="ECO:0000313" key="2">
    <source>
        <dbReference type="EMBL" id="KAL3320268.1"/>
    </source>
</evidence>
<comment type="caution">
    <text evidence="2">The sequence shown here is derived from an EMBL/GenBank/DDBJ whole genome shotgun (WGS) entry which is preliminary data.</text>
</comment>
<keyword evidence="3" id="KW-1185">Reference proteome</keyword>
<dbReference type="InterPro" id="IPR040213">
    <property type="entry name" value="GIR2-like"/>
</dbReference>
<proteinExistence type="predicted"/>
<name>A0ABD2QL58_9PLAT</name>
<dbReference type="GO" id="GO:0051246">
    <property type="term" value="P:regulation of protein metabolic process"/>
    <property type="evidence" value="ECO:0007669"/>
    <property type="project" value="UniProtKB-ARBA"/>
</dbReference>
<evidence type="ECO:0000313" key="3">
    <source>
        <dbReference type="Proteomes" id="UP001626550"/>
    </source>
</evidence>
<dbReference type="AlphaFoldDB" id="A0ABD2QL58"/>
<sequence length="239" mass="27444">MSDSVEVCESELAVLEEIYEKKLKVTKKSYPQQFSLSLEAFNSAKADIRMKCTLRLSYTDKYPEEKPHFTISNDLNINDAQIEQIEQIFSTTADSLLGSMMVYDIISVIQEYLNTEADSCHARVVEEAEAERLKREKEEEAKFHGTKVTVESFNQWHKIFLEEQKSKRSAEEILEDAASAEASKKLTGRDLFLRDSRFDESEMDFFKDGGEVVEIDEKLFADVGDLDLDDIDLSCEEED</sequence>